<evidence type="ECO:0000256" key="5">
    <source>
        <dbReference type="ARBA" id="ARBA00022989"/>
    </source>
</evidence>
<dbReference type="InterPro" id="IPR035906">
    <property type="entry name" value="MetI-like_sf"/>
</dbReference>
<dbReference type="GO" id="GO:0005886">
    <property type="term" value="C:plasma membrane"/>
    <property type="evidence" value="ECO:0007669"/>
    <property type="project" value="UniProtKB-SubCell"/>
</dbReference>
<evidence type="ECO:0000256" key="3">
    <source>
        <dbReference type="ARBA" id="ARBA00022475"/>
    </source>
</evidence>
<sequence length="335" mass="37471">MEIAENIRYGEARIRRKASVSLSAAVRLLLPSLSLIAVLAIHYLLPDKQPVLKSDIYAYAIEILLAVYLLWTGASFVFEGARAKLRYQAPITAFIILLIGAWELLTLKLDALPLPYFPSPVKITDALVNDREKLFICTLYSLRLLAIGYLIGAFFGVITGILMGWYKLFQYWVNPFLRFIGPVPATAWIPVVLLVFPSSFTASIFLIALGTWFPVSVMTWSGISSVNKSFFEVAKTLGATERYLVLRVALPAAFPLIFIGLFMGLGTSFVTLVVAEMLGVKAGLGFYITWAQGWAEYYKVYAALLIMAVLFSTIITVLFKVRDRVLIWQKGLIKW</sequence>
<evidence type="ECO:0000313" key="10">
    <source>
        <dbReference type="Proteomes" id="UP000266340"/>
    </source>
</evidence>
<dbReference type="RefSeq" id="WP_119149966.1">
    <property type="nucleotide sequence ID" value="NZ_JBHSOV010000020.1"/>
</dbReference>
<keyword evidence="5 7" id="KW-1133">Transmembrane helix</keyword>
<evidence type="ECO:0000256" key="2">
    <source>
        <dbReference type="ARBA" id="ARBA00022448"/>
    </source>
</evidence>
<dbReference type="AlphaFoldDB" id="A0A398CHV4"/>
<comment type="caution">
    <text evidence="9">The sequence shown here is derived from an EMBL/GenBank/DDBJ whole genome shotgun (WGS) entry which is preliminary data.</text>
</comment>
<dbReference type="GO" id="GO:0055085">
    <property type="term" value="P:transmembrane transport"/>
    <property type="evidence" value="ECO:0007669"/>
    <property type="project" value="InterPro"/>
</dbReference>
<dbReference type="InterPro" id="IPR000515">
    <property type="entry name" value="MetI-like"/>
</dbReference>
<dbReference type="Pfam" id="PF00528">
    <property type="entry name" value="BPD_transp_1"/>
    <property type="match status" value="1"/>
</dbReference>
<name>A0A398CHV4_9BACL</name>
<feature type="transmembrane region" description="Helical" evidence="7">
    <location>
        <begin position="176"/>
        <end position="196"/>
    </location>
</feature>
<keyword evidence="6 7" id="KW-0472">Membrane</keyword>
<comment type="similarity">
    <text evidence="7">Belongs to the binding-protein-dependent transport system permease family.</text>
</comment>
<evidence type="ECO:0000256" key="7">
    <source>
        <dbReference type="RuleBase" id="RU363032"/>
    </source>
</evidence>
<feature type="transmembrane region" description="Helical" evidence="7">
    <location>
        <begin position="20"/>
        <end position="44"/>
    </location>
</feature>
<keyword evidence="2 7" id="KW-0813">Transport</keyword>
<keyword evidence="10" id="KW-1185">Reference proteome</keyword>
<reference evidence="9 10" key="1">
    <citation type="submission" date="2018-09" db="EMBL/GenBank/DDBJ databases">
        <title>Cohnella cavernae sp. nov., isolated from a karst cave.</title>
        <authorList>
            <person name="Zhu H."/>
        </authorList>
    </citation>
    <scope>NUCLEOTIDE SEQUENCE [LARGE SCALE GENOMIC DNA]</scope>
    <source>
        <strain evidence="9 10">K2E09-144</strain>
    </source>
</reference>
<organism evidence="9 10">
    <name type="scientific">Cohnella faecalis</name>
    <dbReference type="NCBI Taxonomy" id="2315694"/>
    <lineage>
        <taxon>Bacteria</taxon>
        <taxon>Bacillati</taxon>
        <taxon>Bacillota</taxon>
        <taxon>Bacilli</taxon>
        <taxon>Bacillales</taxon>
        <taxon>Paenibacillaceae</taxon>
        <taxon>Cohnella</taxon>
    </lineage>
</organism>
<proteinExistence type="inferred from homology"/>
<feature type="transmembrane region" description="Helical" evidence="7">
    <location>
        <begin position="56"/>
        <end position="78"/>
    </location>
</feature>
<feature type="transmembrane region" description="Helical" evidence="7">
    <location>
        <begin position="300"/>
        <end position="319"/>
    </location>
</feature>
<keyword evidence="4 7" id="KW-0812">Transmembrane</keyword>
<evidence type="ECO:0000256" key="1">
    <source>
        <dbReference type="ARBA" id="ARBA00004651"/>
    </source>
</evidence>
<dbReference type="CDD" id="cd06261">
    <property type="entry name" value="TM_PBP2"/>
    <property type="match status" value="1"/>
</dbReference>
<evidence type="ECO:0000259" key="8">
    <source>
        <dbReference type="PROSITE" id="PS50928"/>
    </source>
</evidence>
<dbReference type="PANTHER" id="PTHR30151:SF0">
    <property type="entry name" value="ABC TRANSPORTER PERMEASE PROTEIN MJ0413-RELATED"/>
    <property type="match status" value="1"/>
</dbReference>
<dbReference type="PANTHER" id="PTHR30151">
    <property type="entry name" value="ALKANE SULFONATE ABC TRANSPORTER-RELATED, MEMBRANE SUBUNIT"/>
    <property type="match status" value="1"/>
</dbReference>
<dbReference type="PROSITE" id="PS50928">
    <property type="entry name" value="ABC_TM1"/>
    <property type="match status" value="1"/>
</dbReference>
<feature type="domain" description="ABC transmembrane type-1" evidence="8">
    <location>
        <begin position="138"/>
        <end position="319"/>
    </location>
</feature>
<keyword evidence="3" id="KW-1003">Cell membrane</keyword>
<dbReference type="EMBL" id="QXJM01000039">
    <property type="protein sequence ID" value="RIE01915.1"/>
    <property type="molecule type" value="Genomic_DNA"/>
</dbReference>
<comment type="subcellular location">
    <subcellularLocation>
        <location evidence="1 7">Cell membrane</location>
        <topology evidence="1 7">Multi-pass membrane protein</topology>
    </subcellularLocation>
</comment>
<accession>A0A398CHV4</accession>
<feature type="transmembrane region" description="Helical" evidence="7">
    <location>
        <begin position="85"/>
        <end position="105"/>
    </location>
</feature>
<evidence type="ECO:0000256" key="6">
    <source>
        <dbReference type="ARBA" id="ARBA00023136"/>
    </source>
</evidence>
<protein>
    <submittedName>
        <fullName evidence="9">ABC transporter permease subunit</fullName>
    </submittedName>
</protein>
<feature type="transmembrane region" description="Helical" evidence="7">
    <location>
        <begin position="202"/>
        <end position="223"/>
    </location>
</feature>
<evidence type="ECO:0000256" key="4">
    <source>
        <dbReference type="ARBA" id="ARBA00022692"/>
    </source>
</evidence>
<dbReference type="Proteomes" id="UP000266340">
    <property type="component" value="Unassembled WGS sequence"/>
</dbReference>
<gene>
    <name evidence="9" type="ORF">D3H35_14135</name>
</gene>
<dbReference type="Gene3D" id="1.10.3720.10">
    <property type="entry name" value="MetI-like"/>
    <property type="match status" value="1"/>
</dbReference>
<evidence type="ECO:0000313" key="9">
    <source>
        <dbReference type="EMBL" id="RIE01915.1"/>
    </source>
</evidence>
<feature type="transmembrane region" description="Helical" evidence="7">
    <location>
        <begin position="244"/>
        <end position="263"/>
    </location>
</feature>
<dbReference type="OrthoDB" id="9804353at2"/>
<dbReference type="SUPFAM" id="SSF161098">
    <property type="entry name" value="MetI-like"/>
    <property type="match status" value="1"/>
</dbReference>
<feature type="transmembrane region" description="Helical" evidence="7">
    <location>
        <begin position="140"/>
        <end position="164"/>
    </location>
</feature>
<feature type="transmembrane region" description="Helical" evidence="7">
    <location>
        <begin position="269"/>
        <end position="288"/>
    </location>
</feature>